<evidence type="ECO:0000313" key="3">
    <source>
        <dbReference type="EMBL" id="GIO49195.1"/>
    </source>
</evidence>
<dbReference type="EMBL" id="BORT01000019">
    <property type="protein sequence ID" value="GIO49195.1"/>
    <property type="molecule type" value="Genomic_DNA"/>
</dbReference>
<keyword evidence="1" id="KW-0812">Transmembrane</keyword>
<feature type="transmembrane region" description="Helical" evidence="1">
    <location>
        <begin position="62"/>
        <end position="81"/>
    </location>
</feature>
<keyword evidence="1" id="KW-0472">Membrane</keyword>
<proteinExistence type="predicted"/>
<evidence type="ECO:0000259" key="2">
    <source>
        <dbReference type="Pfam" id="PF13273"/>
    </source>
</evidence>
<sequence>MKRTGEIILSIIGAVTSLIMVGTGIFFLYSKDNQTYLDYLHANWNDTQVAATLEQMNQAGTLWVLPGIAGIVLSILAIFLLKGNANPKIVGWMLILGSVVLCIISVFGFFPLVFFVIAGIMALVRNPNVRRKQGIR</sequence>
<evidence type="ECO:0000256" key="1">
    <source>
        <dbReference type="SAM" id="Phobius"/>
    </source>
</evidence>
<keyword evidence="4" id="KW-1185">Reference proteome</keyword>
<comment type="caution">
    <text evidence="3">The sequence shown here is derived from an EMBL/GenBank/DDBJ whole genome shotgun (WGS) entry which is preliminary data.</text>
</comment>
<reference evidence="3 4" key="1">
    <citation type="submission" date="2021-03" db="EMBL/GenBank/DDBJ databases">
        <title>Antimicrobial resistance genes in bacteria isolated from Japanese honey, and their potential for conferring macrolide and lincosamide resistance in the American foulbrood pathogen Paenibacillus larvae.</title>
        <authorList>
            <person name="Okamoto M."/>
            <person name="Kumagai M."/>
            <person name="Kanamori H."/>
            <person name="Takamatsu D."/>
        </authorList>
    </citation>
    <scope>NUCLEOTIDE SEQUENCE [LARGE SCALE GENOMIC DNA]</scope>
    <source>
        <strain evidence="3 4">J34TS1</strain>
    </source>
</reference>
<organism evidence="3 4">
    <name type="scientific">Paenibacillus azoreducens</name>
    <dbReference type="NCBI Taxonomy" id="116718"/>
    <lineage>
        <taxon>Bacteria</taxon>
        <taxon>Bacillati</taxon>
        <taxon>Bacillota</taxon>
        <taxon>Bacilli</taxon>
        <taxon>Bacillales</taxon>
        <taxon>Paenibacillaceae</taxon>
        <taxon>Paenibacillus</taxon>
    </lineage>
</organism>
<feature type="transmembrane region" description="Helical" evidence="1">
    <location>
        <begin position="7"/>
        <end position="29"/>
    </location>
</feature>
<accession>A0A920CSE1</accession>
<dbReference type="Proteomes" id="UP000682811">
    <property type="component" value="Unassembled WGS sequence"/>
</dbReference>
<evidence type="ECO:0000313" key="4">
    <source>
        <dbReference type="Proteomes" id="UP000682811"/>
    </source>
</evidence>
<dbReference type="RefSeq" id="WP_212979740.1">
    <property type="nucleotide sequence ID" value="NZ_AP025343.1"/>
</dbReference>
<feature type="transmembrane region" description="Helical" evidence="1">
    <location>
        <begin position="93"/>
        <end position="124"/>
    </location>
</feature>
<gene>
    <name evidence="3" type="ORF">J34TS1_39600</name>
</gene>
<dbReference type="InterPro" id="IPR025273">
    <property type="entry name" value="DUF4064"/>
</dbReference>
<keyword evidence="1" id="KW-1133">Transmembrane helix</keyword>
<dbReference type="AlphaFoldDB" id="A0A920CSE1"/>
<protein>
    <recommendedName>
        <fullName evidence="2">DUF4064 domain-containing protein</fullName>
    </recommendedName>
</protein>
<name>A0A920CSE1_9BACL</name>
<dbReference type="Pfam" id="PF13273">
    <property type="entry name" value="DUF4064"/>
    <property type="match status" value="1"/>
</dbReference>
<feature type="domain" description="DUF4064" evidence="2">
    <location>
        <begin position="2"/>
        <end position="103"/>
    </location>
</feature>